<feature type="region of interest" description="Disordered" evidence="1">
    <location>
        <begin position="322"/>
        <end position="341"/>
    </location>
</feature>
<feature type="compositionally biased region" description="Basic and acidic residues" evidence="1">
    <location>
        <begin position="248"/>
        <end position="257"/>
    </location>
</feature>
<evidence type="ECO:0000313" key="3">
    <source>
        <dbReference type="EMBL" id="KAK9688717.1"/>
    </source>
</evidence>
<evidence type="ECO:0000256" key="1">
    <source>
        <dbReference type="SAM" id="MobiDB-lite"/>
    </source>
</evidence>
<dbReference type="GO" id="GO:0005634">
    <property type="term" value="C:nucleus"/>
    <property type="evidence" value="ECO:0007669"/>
    <property type="project" value="TreeGrafter"/>
</dbReference>
<keyword evidence="4" id="KW-1185">Reference proteome</keyword>
<accession>A0AAW1IH60</accession>
<name>A0AAW1IH60_SAPOF</name>
<dbReference type="CDD" id="cd21538">
    <property type="entry name" value="SPOC_TFIIS"/>
    <property type="match status" value="1"/>
</dbReference>
<feature type="domain" description="TFIIS central" evidence="2">
    <location>
        <begin position="322"/>
        <end position="433"/>
    </location>
</feature>
<gene>
    <name evidence="3" type="ORF">RND81_09G006100</name>
</gene>
<organism evidence="3 4">
    <name type="scientific">Saponaria officinalis</name>
    <name type="common">Common soapwort</name>
    <name type="synonym">Lychnis saponaria</name>
    <dbReference type="NCBI Taxonomy" id="3572"/>
    <lineage>
        <taxon>Eukaryota</taxon>
        <taxon>Viridiplantae</taxon>
        <taxon>Streptophyta</taxon>
        <taxon>Embryophyta</taxon>
        <taxon>Tracheophyta</taxon>
        <taxon>Spermatophyta</taxon>
        <taxon>Magnoliopsida</taxon>
        <taxon>eudicotyledons</taxon>
        <taxon>Gunneridae</taxon>
        <taxon>Pentapetalae</taxon>
        <taxon>Caryophyllales</taxon>
        <taxon>Caryophyllaceae</taxon>
        <taxon>Caryophylleae</taxon>
        <taxon>Saponaria</taxon>
    </lineage>
</organism>
<dbReference type="GO" id="GO:0006351">
    <property type="term" value="P:DNA-templated transcription"/>
    <property type="evidence" value="ECO:0007669"/>
    <property type="project" value="InterPro"/>
</dbReference>
<feature type="region of interest" description="Disordered" evidence="1">
    <location>
        <begin position="100"/>
        <end position="173"/>
    </location>
</feature>
<comment type="caution">
    <text evidence="3">The sequence shown here is derived from an EMBL/GenBank/DDBJ whole genome shotgun (WGS) entry which is preliminary data.</text>
</comment>
<sequence length="1016" mass="112105">MNPVVSTCETTMPNVHRRSTELLDGDPTGLELPTTIMNSGLTTSSFSMLMSPEMLSPFKQKGELDQPKFLYAGLEEENLSLLNKRKATAEYNLPNMSVSNKKAAASGPSPKSLGVPQLSTQYRRSEVQSRSPRTSVSSKKTVQIEPVVSKSQSVVARKRKQSETSSDAGKIDPVRAKLRESLTEALALVSKQKASSDDSADKTEDMVEVATQKEESKPVTSMSGTAICNNIETAAEGCGSSAACPTEKVGDDKGGSQEVHLNRESWKFLGHDFQSSPIFPGEDAPFGESLFLRDELLQGNGLSWALDFDAQIAEMHAVESTQRDELAREADAQETEQVDMSPESVALRIESELFTLFGGVNKKYKEKGRSLLFNLKDRNNPELRERVMSGEIPPERLCSMTAEELASKELSQWRMAKAEELDQMKVLPDSEVNVRRLVKKTHKGEYQVDFDQDVSVVEDIPANLSVVHENGRRKTSDGGGARARARNLNSSDGAKEHADDQCTITIPGDGTDMLGLMVDDMRDLPPILSLDEFMESLDKEPPFENLPVDSEKSPEPDTHISEDGTESKSPVPPSETLVVPTSVNDKEDEGESVRYEGRVNSAENQRASEAKIKAEQIKVESLWEGLLQLTISSTAYVLAIYKSGEKTSTRDWPSSFEIKGRVRLDAFDKFLQELPKSRTRATMVVHFALAKHCTEEERCNLTDLIDSYVTDQRLGYAEPAPGVELYLCPPRSKTVDMIVNHLPKGYTEKLNDVDNGLVGILVWRKEQMPSVTLPNPSTQHKHTNPEKIVNKNVNMASRPVHPPTTFSKPAPKSDEDVDDDDLPPGFGPGGADREEDDLPEFNFSGGSNLPSFPTTKPHNPPPVVPPRPEVPPRQLEQMRALIQKYGKSGDNSVNGIPVQPWNDDDDDDMPEWQPHTVLSRQPPTPSGFPAQTLTPHLPSHPSFQQPIHPLANSMPVARPNMATHRHPGPNTVHPTGSPGRRGQQPTGAQFYRGRVGGRRNREWRSPNAFGRSSRGA</sequence>
<dbReference type="InterPro" id="IPR012921">
    <property type="entry name" value="SPOC_C"/>
</dbReference>
<dbReference type="PANTHER" id="PTHR11477:SF20">
    <property type="entry name" value="SPOC DOMAIN _ TRANSCRIPTION ELONGATION FACTOR S-II PROTEIN"/>
    <property type="match status" value="1"/>
</dbReference>
<feature type="compositionally biased region" description="Polar residues" evidence="1">
    <location>
        <begin position="117"/>
        <end position="141"/>
    </location>
</feature>
<feature type="region of interest" description="Disordered" evidence="1">
    <location>
        <begin position="238"/>
        <end position="257"/>
    </location>
</feature>
<feature type="region of interest" description="Disordered" evidence="1">
    <location>
        <begin position="885"/>
        <end position="1016"/>
    </location>
</feature>
<feature type="region of interest" description="Disordered" evidence="1">
    <location>
        <begin position="796"/>
        <end position="871"/>
    </location>
</feature>
<dbReference type="EMBL" id="JBDFQZ010000009">
    <property type="protein sequence ID" value="KAK9688717.1"/>
    <property type="molecule type" value="Genomic_DNA"/>
</dbReference>
<dbReference type="Pfam" id="PF07500">
    <property type="entry name" value="TFIIS_M"/>
    <property type="match status" value="1"/>
</dbReference>
<evidence type="ECO:0000259" key="2">
    <source>
        <dbReference type="PROSITE" id="PS51321"/>
    </source>
</evidence>
<feature type="compositionally biased region" description="Basic and acidic residues" evidence="1">
    <location>
        <begin position="322"/>
        <end position="331"/>
    </location>
</feature>
<dbReference type="Gene3D" id="1.10.472.30">
    <property type="entry name" value="Transcription elongation factor S-II, central domain"/>
    <property type="match status" value="1"/>
</dbReference>
<dbReference type="PROSITE" id="PS51321">
    <property type="entry name" value="TFIIS_CENTRAL"/>
    <property type="match status" value="1"/>
</dbReference>
<proteinExistence type="predicted"/>
<feature type="compositionally biased region" description="Pro residues" evidence="1">
    <location>
        <begin position="858"/>
        <end position="871"/>
    </location>
</feature>
<feature type="region of interest" description="Disordered" evidence="1">
    <location>
        <begin position="539"/>
        <end position="602"/>
    </location>
</feature>
<protein>
    <recommendedName>
        <fullName evidence="2">TFIIS central domain-containing protein</fullName>
    </recommendedName>
</protein>
<dbReference type="EMBL" id="JBDFQZ010000009">
    <property type="protein sequence ID" value="KAK9688718.1"/>
    <property type="molecule type" value="Genomic_DNA"/>
</dbReference>
<feature type="compositionally biased region" description="Basic and acidic residues" evidence="1">
    <location>
        <begin position="549"/>
        <end position="566"/>
    </location>
</feature>
<dbReference type="SUPFAM" id="SSF46942">
    <property type="entry name" value="Elongation factor TFIIS domain 2"/>
    <property type="match status" value="1"/>
</dbReference>
<dbReference type="PANTHER" id="PTHR11477">
    <property type="entry name" value="TRANSCRIPTION FACTOR S-II ZINC FINGER DOMAIN-CONTAINING PROTEIN"/>
    <property type="match status" value="1"/>
</dbReference>
<dbReference type="Pfam" id="PF07744">
    <property type="entry name" value="SPOC"/>
    <property type="match status" value="1"/>
</dbReference>
<feature type="region of interest" description="Disordered" evidence="1">
    <location>
        <begin position="470"/>
        <end position="507"/>
    </location>
</feature>
<dbReference type="SMART" id="SM00510">
    <property type="entry name" value="TFS2M"/>
    <property type="match status" value="1"/>
</dbReference>
<dbReference type="InterPro" id="IPR036575">
    <property type="entry name" value="TFIIS_cen_dom_sf"/>
</dbReference>
<evidence type="ECO:0000313" key="4">
    <source>
        <dbReference type="Proteomes" id="UP001443914"/>
    </source>
</evidence>
<dbReference type="AlphaFoldDB" id="A0AAW1IH60"/>
<dbReference type="Proteomes" id="UP001443914">
    <property type="component" value="Unassembled WGS sequence"/>
</dbReference>
<dbReference type="InterPro" id="IPR003618">
    <property type="entry name" value="TFIIS_cen_dom"/>
</dbReference>
<feature type="compositionally biased region" description="Basic and acidic residues" evidence="1">
    <location>
        <begin position="194"/>
        <end position="217"/>
    </location>
</feature>
<feature type="region of interest" description="Disordered" evidence="1">
    <location>
        <begin position="190"/>
        <end position="222"/>
    </location>
</feature>
<reference evidence="3 4" key="1">
    <citation type="submission" date="2024-03" db="EMBL/GenBank/DDBJ databases">
        <title>WGS assembly of Saponaria officinalis var. Norfolk2.</title>
        <authorList>
            <person name="Jenkins J."/>
            <person name="Shu S."/>
            <person name="Grimwood J."/>
            <person name="Barry K."/>
            <person name="Goodstein D."/>
            <person name="Schmutz J."/>
            <person name="Leebens-Mack J."/>
            <person name="Osbourn A."/>
        </authorList>
    </citation>
    <scope>NUCLEOTIDE SEQUENCE [LARGE SCALE GENOMIC DNA]</scope>
    <source>
        <strain evidence="4">cv. Norfolk2</strain>
        <strain evidence="3">JIC</strain>
        <tissue evidence="3">Leaf</tissue>
    </source>
</reference>